<gene>
    <name evidence="2" type="ORF">PMG11_05923</name>
</gene>
<feature type="region of interest" description="Disordered" evidence="1">
    <location>
        <begin position="303"/>
        <end position="325"/>
    </location>
</feature>
<dbReference type="OrthoDB" id="4159781at2759"/>
<protein>
    <submittedName>
        <fullName evidence="2">Uncharacterized protein</fullName>
    </submittedName>
</protein>
<keyword evidence="3" id="KW-1185">Reference proteome</keyword>
<evidence type="ECO:0000256" key="1">
    <source>
        <dbReference type="SAM" id="MobiDB-lite"/>
    </source>
</evidence>
<dbReference type="PANTHER" id="PTHR37540">
    <property type="entry name" value="TRANSCRIPTION FACTOR (ACR-2), PUTATIVE-RELATED-RELATED"/>
    <property type="match status" value="1"/>
</dbReference>
<dbReference type="STRING" id="104259.A0A0F7TQF1"/>
<reference evidence="3" key="1">
    <citation type="journal article" date="2015" name="Genome Announc.">
        <title>Draft genome sequence of the fungus Penicillium brasilianum MG11.</title>
        <authorList>
            <person name="Horn F."/>
            <person name="Linde J."/>
            <person name="Mattern D.J."/>
            <person name="Walther G."/>
            <person name="Guthke R."/>
            <person name="Brakhage A.A."/>
            <person name="Valiante V."/>
        </authorList>
    </citation>
    <scope>NUCLEOTIDE SEQUENCE [LARGE SCALE GENOMIC DNA]</scope>
    <source>
        <strain evidence="3">MG11</strain>
    </source>
</reference>
<evidence type="ECO:0000313" key="3">
    <source>
        <dbReference type="Proteomes" id="UP000042958"/>
    </source>
</evidence>
<proteinExistence type="predicted"/>
<evidence type="ECO:0000313" key="2">
    <source>
        <dbReference type="EMBL" id="CEJ57222.1"/>
    </source>
</evidence>
<dbReference type="Proteomes" id="UP000042958">
    <property type="component" value="Unassembled WGS sequence"/>
</dbReference>
<dbReference type="EMBL" id="CDHK01000005">
    <property type="protein sequence ID" value="CEJ57222.1"/>
    <property type="molecule type" value="Genomic_DNA"/>
</dbReference>
<name>A0A0F7TQF1_PENBI</name>
<feature type="compositionally biased region" description="Basic and acidic residues" evidence="1">
    <location>
        <begin position="309"/>
        <end position="325"/>
    </location>
</feature>
<organism evidence="2 3">
    <name type="scientific">Penicillium brasilianum</name>
    <dbReference type="NCBI Taxonomy" id="104259"/>
    <lineage>
        <taxon>Eukaryota</taxon>
        <taxon>Fungi</taxon>
        <taxon>Dikarya</taxon>
        <taxon>Ascomycota</taxon>
        <taxon>Pezizomycotina</taxon>
        <taxon>Eurotiomycetes</taxon>
        <taxon>Eurotiomycetidae</taxon>
        <taxon>Eurotiales</taxon>
        <taxon>Aspergillaceae</taxon>
        <taxon>Penicillium</taxon>
    </lineage>
</organism>
<dbReference type="AlphaFoldDB" id="A0A0F7TQF1"/>
<accession>A0A0F7TQF1</accession>
<sequence length="443" mass="49545">MAGNKRDQAFVVITGDPQQGHGARLSQARSHLARRYHGKKRSQNTSTRQARQVLALHRTLHAVPPDIRLLLTPPPTPMSMPGYNRMQRFMYEYVNSGAGLPRFFSSIIYAAVTHPALMSAKILNASAWDDISSTEHISAITLQQSHITRRLLNESLAHQEQCFSDVSTAALIAVLLFDLVNFDLNAFENDRTGLECIINARGGVERLGFEGRLGESLLLIEQFQRIVKSPLDSWKTCSPEDFAVLPFAQIDTSVFTLGSHVDDSLWSFIQPLTDLYQSVMHFGIRAPSEKAALQLENHEYSITPSRPHIPIEHSDHSQRSSQDDPRMSALHQARHLLDLSNSGFEGDPYLIYAVAHLKHVLRQTDLDGFWGPLPGALIWCLVIGARLSQPGSSRKWFMMQIQRTSCAMAQDGCEKVILCLRTVLVGLDGAQICRPEVRLTSYV</sequence>
<dbReference type="PANTHER" id="PTHR37540:SF5">
    <property type="entry name" value="TRANSCRIPTION FACTOR DOMAIN-CONTAINING PROTEIN"/>
    <property type="match status" value="1"/>
</dbReference>